<accession>A0A6J2YLU8</accession>
<dbReference type="AlphaFoldDB" id="A0A6J2YLU8"/>
<dbReference type="GO" id="GO:0043565">
    <property type="term" value="F:sequence-specific DNA binding"/>
    <property type="evidence" value="ECO:0007669"/>
    <property type="project" value="InterPro"/>
</dbReference>
<feature type="domain" description="THAP-type" evidence="6">
    <location>
        <begin position="1"/>
        <end position="88"/>
    </location>
</feature>
<gene>
    <name evidence="8" type="primary">LOC115889175</name>
</gene>
<reference evidence="8" key="1">
    <citation type="submission" date="2025-08" db="UniProtKB">
        <authorList>
            <consortium name="RefSeq"/>
        </authorList>
    </citation>
    <scope>IDENTIFICATION</scope>
    <source>
        <tissue evidence="8">Gonads</tissue>
    </source>
</reference>
<dbReference type="SMART" id="SM00980">
    <property type="entry name" value="THAP"/>
    <property type="match status" value="1"/>
</dbReference>
<dbReference type="SUPFAM" id="SSF57716">
    <property type="entry name" value="Glucocorticoid receptor-like (DNA-binding domain)"/>
    <property type="match status" value="1"/>
</dbReference>
<dbReference type="InterPro" id="IPR021896">
    <property type="entry name" value="THAP9-like_HTH"/>
</dbReference>
<evidence type="ECO:0000256" key="5">
    <source>
        <dbReference type="PROSITE-ProRule" id="PRU00309"/>
    </source>
</evidence>
<dbReference type="InterPro" id="IPR026516">
    <property type="entry name" value="THAP1/10"/>
</dbReference>
<organism evidence="7 8">
    <name type="scientific">Sitophilus oryzae</name>
    <name type="common">Rice weevil</name>
    <name type="synonym">Curculio oryzae</name>
    <dbReference type="NCBI Taxonomy" id="7048"/>
    <lineage>
        <taxon>Eukaryota</taxon>
        <taxon>Metazoa</taxon>
        <taxon>Ecdysozoa</taxon>
        <taxon>Arthropoda</taxon>
        <taxon>Hexapoda</taxon>
        <taxon>Insecta</taxon>
        <taxon>Pterygota</taxon>
        <taxon>Neoptera</taxon>
        <taxon>Endopterygota</taxon>
        <taxon>Coleoptera</taxon>
        <taxon>Polyphaga</taxon>
        <taxon>Cucujiformia</taxon>
        <taxon>Curculionidae</taxon>
        <taxon>Dryophthorinae</taxon>
        <taxon>Sitophilus</taxon>
    </lineage>
</organism>
<dbReference type="InParanoid" id="A0A6J2YLU8"/>
<evidence type="ECO:0000313" key="7">
    <source>
        <dbReference type="Proteomes" id="UP000504635"/>
    </source>
</evidence>
<keyword evidence="1" id="KW-0479">Metal-binding</keyword>
<protein>
    <submittedName>
        <fullName evidence="8">Uncharacterized protein LOC115889175</fullName>
    </submittedName>
</protein>
<evidence type="ECO:0000256" key="1">
    <source>
        <dbReference type="ARBA" id="ARBA00022723"/>
    </source>
</evidence>
<sequence length="270" mass="30816">MPRSCCVEGCNSRQGPGGRICFRCPRDEIRCQRWKDVLKFVGAHKYANLTVGQCYDRLAVCDLHFTTHDFLENSFRPGLKYNAIPSLNLGYERNMDASIQTDCISLEDAGLQTDFNLNREKSNDASSQTDTSKLYSRSTQTTAILSANTPRKSILKEKIRSLKRASSSATESKDPKCQRQLETNITIEDVHRFLEDKYPAKSCQLIKIQLDLLNKSPKGCRYSEEYKRFAVSVNFLGPKAYKQFSSLYQMPSKSTLSRFTRKWVVNPGFN</sequence>
<keyword evidence="7" id="KW-1185">Reference proteome</keyword>
<dbReference type="PROSITE" id="PS50950">
    <property type="entry name" value="ZF_THAP"/>
    <property type="match status" value="1"/>
</dbReference>
<keyword evidence="3" id="KW-0862">Zinc</keyword>
<keyword evidence="2 5" id="KW-0863">Zinc-finger</keyword>
<dbReference type="KEGG" id="soy:115889175"/>
<dbReference type="GeneID" id="115889175"/>
<evidence type="ECO:0000313" key="8">
    <source>
        <dbReference type="RefSeq" id="XP_030764993.1"/>
    </source>
</evidence>
<name>A0A6J2YLU8_SITOR</name>
<dbReference type="Pfam" id="PF12017">
    <property type="entry name" value="Tnp_P_element"/>
    <property type="match status" value="1"/>
</dbReference>
<keyword evidence="4 5" id="KW-0238">DNA-binding</keyword>
<dbReference type="InterPro" id="IPR006612">
    <property type="entry name" value="THAP_Znf"/>
</dbReference>
<dbReference type="Proteomes" id="UP000504635">
    <property type="component" value="Unplaced"/>
</dbReference>
<dbReference type="OrthoDB" id="8190203at2759"/>
<dbReference type="PANTHER" id="PTHR46600:SF11">
    <property type="entry name" value="THAP DOMAIN-CONTAINING PROTEIN 10"/>
    <property type="match status" value="1"/>
</dbReference>
<evidence type="ECO:0000259" key="6">
    <source>
        <dbReference type="PROSITE" id="PS50950"/>
    </source>
</evidence>
<dbReference type="RefSeq" id="XP_030764993.1">
    <property type="nucleotide sequence ID" value="XM_030909133.1"/>
</dbReference>
<dbReference type="GO" id="GO:0008270">
    <property type="term" value="F:zinc ion binding"/>
    <property type="evidence" value="ECO:0007669"/>
    <property type="project" value="UniProtKB-KW"/>
</dbReference>
<dbReference type="PANTHER" id="PTHR46600">
    <property type="entry name" value="THAP DOMAIN-CONTAINING"/>
    <property type="match status" value="1"/>
</dbReference>
<evidence type="ECO:0000256" key="4">
    <source>
        <dbReference type="ARBA" id="ARBA00023125"/>
    </source>
</evidence>
<dbReference type="Pfam" id="PF05485">
    <property type="entry name" value="THAP"/>
    <property type="match status" value="1"/>
</dbReference>
<proteinExistence type="predicted"/>
<evidence type="ECO:0000256" key="2">
    <source>
        <dbReference type="ARBA" id="ARBA00022771"/>
    </source>
</evidence>
<evidence type="ECO:0000256" key="3">
    <source>
        <dbReference type="ARBA" id="ARBA00022833"/>
    </source>
</evidence>